<evidence type="ECO:0000259" key="5">
    <source>
        <dbReference type="SMART" id="SM00903"/>
    </source>
</evidence>
<comment type="cofactor">
    <cofactor evidence="1">
        <name>FMN</name>
        <dbReference type="ChEBI" id="CHEBI:58210"/>
    </cofactor>
</comment>
<dbReference type="PANTHER" id="PTHR33798:SF5">
    <property type="entry name" value="FLAVIN REDUCTASE LIKE DOMAIN-CONTAINING PROTEIN"/>
    <property type="match status" value="1"/>
</dbReference>
<dbReference type="GO" id="GO:0016646">
    <property type="term" value="F:oxidoreductase activity, acting on the CH-NH group of donors, NAD or NADP as acceptor"/>
    <property type="evidence" value="ECO:0007669"/>
    <property type="project" value="UniProtKB-ARBA"/>
</dbReference>
<proteinExistence type="inferred from homology"/>
<evidence type="ECO:0000256" key="4">
    <source>
        <dbReference type="ARBA" id="ARBA00038054"/>
    </source>
</evidence>
<organism evidence="6 7">
    <name type="scientific">Thiomicrospira cyclica (strain DSM 14477 / JCM 11371 / ALM1)</name>
    <name type="common">Thioalkalimicrobium cyclicum</name>
    <dbReference type="NCBI Taxonomy" id="717773"/>
    <lineage>
        <taxon>Bacteria</taxon>
        <taxon>Pseudomonadati</taxon>
        <taxon>Pseudomonadota</taxon>
        <taxon>Gammaproteobacteria</taxon>
        <taxon>Thiotrichales</taxon>
        <taxon>Piscirickettsiaceae</taxon>
        <taxon>Thiomicrospira</taxon>
    </lineage>
</organism>
<dbReference type="OrthoDB" id="9785826at2"/>
<dbReference type="PANTHER" id="PTHR33798">
    <property type="entry name" value="FLAVOPROTEIN OXYGENASE"/>
    <property type="match status" value="1"/>
</dbReference>
<evidence type="ECO:0000256" key="3">
    <source>
        <dbReference type="ARBA" id="ARBA00022643"/>
    </source>
</evidence>
<keyword evidence="7" id="KW-1185">Reference proteome</keyword>
<dbReference type="Pfam" id="PF01613">
    <property type="entry name" value="Flavin_Reduct"/>
    <property type="match status" value="1"/>
</dbReference>
<dbReference type="HOGENOM" id="CLU_113721_0_0_6"/>
<dbReference type="eggNOG" id="COG1853">
    <property type="taxonomic scope" value="Bacteria"/>
</dbReference>
<evidence type="ECO:0000256" key="2">
    <source>
        <dbReference type="ARBA" id="ARBA00022630"/>
    </source>
</evidence>
<evidence type="ECO:0000313" key="7">
    <source>
        <dbReference type="Proteomes" id="UP000009232"/>
    </source>
</evidence>
<dbReference type="AlphaFoldDB" id="F6D9H6"/>
<dbReference type="EMBL" id="CP002776">
    <property type="protein sequence ID" value="AEG30933.1"/>
    <property type="molecule type" value="Genomic_DNA"/>
</dbReference>
<dbReference type="SUPFAM" id="SSF50475">
    <property type="entry name" value="FMN-binding split barrel"/>
    <property type="match status" value="1"/>
</dbReference>
<keyword evidence="2" id="KW-0285">Flavoprotein</keyword>
<gene>
    <name evidence="6" type="ordered locus">Thicy_0157</name>
</gene>
<accession>F6D9H6</accession>
<name>F6D9H6_THICA</name>
<evidence type="ECO:0000256" key="1">
    <source>
        <dbReference type="ARBA" id="ARBA00001917"/>
    </source>
</evidence>
<dbReference type="InterPro" id="IPR012349">
    <property type="entry name" value="Split_barrel_FMN-bd"/>
</dbReference>
<dbReference type="Gene3D" id="2.30.110.10">
    <property type="entry name" value="Electron Transport, Fmn-binding Protein, Chain A"/>
    <property type="match status" value="1"/>
</dbReference>
<comment type="similarity">
    <text evidence="4">Belongs to the flavoredoxin family.</text>
</comment>
<dbReference type="KEGG" id="tcy:Thicy_0157"/>
<reference evidence="6 7" key="1">
    <citation type="submission" date="2011-05" db="EMBL/GenBank/DDBJ databases">
        <title>Complete sequence of Thioalkalimicrobium cyclicum ALM1.</title>
        <authorList>
            <consortium name="US DOE Joint Genome Institute"/>
            <person name="Lucas S."/>
            <person name="Han J."/>
            <person name="Lapidus A."/>
            <person name="Cheng J.-F."/>
            <person name="Goodwin L."/>
            <person name="Pitluck S."/>
            <person name="Peters L."/>
            <person name="Mikhailova N."/>
            <person name="Davenport K."/>
            <person name="Han C."/>
            <person name="Tapia R."/>
            <person name="Land M."/>
            <person name="Hauser L."/>
            <person name="Kyrpides N."/>
            <person name="Ivanova N."/>
            <person name="Pagani I."/>
            <person name="Kappler U."/>
            <person name="Woyke T."/>
        </authorList>
    </citation>
    <scope>NUCLEOTIDE SEQUENCE [LARGE SCALE GENOMIC DNA]</scope>
    <source>
        <strain evidence="7">DSM 14477 / JCM 11371 / ALM1</strain>
    </source>
</reference>
<dbReference type="InterPro" id="IPR002563">
    <property type="entry name" value="Flavin_Rdtase-like_dom"/>
</dbReference>
<protein>
    <submittedName>
        <fullName evidence="6">Flavin reductase domain protein FMN-binding protein</fullName>
    </submittedName>
</protein>
<evidence type="ECO:0000313" key="6">
    <source>
        <dbReference type="EMBL" id="AEG30933.1"/>
    </source>
</evidence>
<dbReference type="RefSeq" id="WP_013834717.1">
    <property type="nucleotide sequence ID" value="NC_015581.1"/>
</dbReference>
<dbReference type="GO" id="GO:0010181">
    <property type="term" value="F:FMN binding"/>
    <property type="evidence" value="ECO:0007669"/>
    <property type="project" value="InterPro"/>
</dbReference>
<dbReference type="SMART" id="SM00903">
    <property type="entry name" value="Flavin_Reduct"/>
    <property type="match status" value="1"/>
</dbReference>
<keyword evidence="3" id="KW-0288">FMN</keyword>
<dbReference type="STRING" id="717773.Thicy_0157"/>
<sequence>MQLNAQALANLSKPEQIQLINSITGIKPANLVGTADVKGGTNLAVFSSVFHMGSSPPLIGMVLRSKGDVARHSYDNLVSNGCYTLNHVHPDWADKAHQTSAKYPLEVSEFAATGLTPAYIDGFSAPFVAESQVKYGLRFVDEMPVKHNGTVIIIGQIEHVWIEQPHYAPDGGLDLTALNSVGISGLNNYYRLERFATFSEAQA</sequence>
<dbReference type="Proteomes" id="UP000009232">
    <property type="component" value="Chromosome"/>
</dbReference>
<feature type="domain" description="Flavin reductase like" evidence="5">
    <location>
        <begin position="22"/>
        <end position="176"/>
    </location>
</feature>